<dbReference type="AlphaFoldDB" id="A0A540WW05"/>
<organism evidence="1 2">
    <name type="scientific">Myxococcus llanfairpwllgwyngyllgogerychwyrndrobwllllantysiliogogogochensis</name>
    <dbReference type="NCBI Taxonomy" id="2590453"/>
    <lineage>
        <taxon>Bacteria</taxon>
        <taxon>Pseudomonadati</taxon>
        <taxon>Myxococcota</taxon>
        <taxon>Myxococcia</taxon>
        <taxon>Myxococcales</taxon>
        <taxon>Cystobacterineae</taxon>
        <taxon>Myxococcaceae</taxon>
        <taxon>Myxococcus</taxon>
    </lineage>
</organism>
<sequence length="485" mass="52450">MRWMAVMLGLVCSGCAVLSRGLGVPIDEAGEPAPKEETVYLVPLADAMAMTRNILEEQRYDVFEKEGGLELFTSAHEPGKGSAGSRNFERYYVKGEKLGERRTLVRVFRLSYSEIDTVAETPPLAAGVREEAHRNADGVDNPFKRDPFAGAPQVEGYRLARGNRDLGIERTLLQRLEMVPSLELVGGNASVPVRSVMMEEWAEEAPASVPEPDCGAPLAGTDVVMTAGATVLLADPLGTREVPSAALRLVCDATAKGLPVVLGLSIPSTEQALLDAYLASAGLASDAQTLLGNGSFWRRVYQDGRSSRAMLWLIEQVRRLRASGKDVSLLAFDADKASGNEREAWMARHVLDFQRQHAPAWTLVLAGGTHTRTQKVGWDSDFEPLGARLAGQLPSVQALDIGFQRGTQFSCRYSVWEDVECDVFAISPSKQTRHPVGQPASLELFGAPLPEGFHGRLYLGALSASPPALHAQARAPVDTPARATH</sequence>
<gene>
    <name evidence="1" type="ORF">FJV41_25430</name>
</gene>
<dbReference type="EMBL" id="VIFM01000110">
    <property type="protein sequence ID" value="TQF13157.1"/>
    <property type="molecule type" value="Genomic_DNA"/>
</dbReference>
<evidence type="ECO:0000313" key="1">
    <source>
        <dbReference type="EMBL" id="TQF13157.1"/>
    </source>
</evidence>
<accession>A0A540WW05</accession>
<comment type="caution">
    <text evidence="1">The sequence shown here is derived from an EMBL/GenBank/DDBJ whole genome shotgun (WGS) entry which is preliminary data.</text>
</comment>
<name>A0A540WW05_9BACT</name>
<proteinExistence type="predicted"/>
<dbReference type="Proteomes" id="UP000315369">
    <property type="component" value="Unassembled WGS sequence"/>
</dbReference>
<dbReference type="OrthoDB" id="5378766at2"/>
<reference evidence="1 2" key="1">
    <citation type="submission" date="2019-06" db="EMBL/GenBank/DDBJ databases">
        <authorList>
            <person name="Livingstone P."/>
            <person name="Whitworth D."/>
        </authorList>
    </citation>
    <scope>NUCLEOTIDE SEQUENCE [LARGE SCALE GENOMIC DNA]</scope>
    <source>
        <strain evidence="1 2">AM401</strain>
    </source>
</reference>
<keyword evidence="2" id="KW-1185">Reference proteome</keyword>
<dbReference type="RefSeq" id="WP_141645139.1">
    <property type="nucleotide sequence ID" value="NZ_VIFM01000110.1"/>
</dbReference>
<protein>
    <submittedName>
        <fullName evidence="1">Uncharacterized protein</fullName>
    </submittedName>
</protein>
<evidence type="ECO:0000313" key="2">
    <source>
        <dbReference type="Proteomes" id="UP000315369"/>
    </source>
</evidence>